<evidence type="ECO:0000313" key="1">
    <source>
        <dbReference type="EMBL" id="KAG8535624.1"/>
    </source>
</evidence>
<comment type="caution">
    <text evidence="1">The sequence shown here is derived from an EMBL/GenBank/DDBJ whole genome shotgun (WGS) entry which is preliminary data.</text>
</comment>
<reference evidence="1" key="1">
    <citation type="thesis" date="2020" institute="ProQuest LLC" country="789 East Eisenhower Parkway, Ann Arbor, MI, USA">
        <title>Comparative Genomics and Chromosome Evolution.</title>
        <authorList>
            <person name="Mudd A.B."/>
        </authorList>
    </citation>
    <scope>NUCLEOTIDE SEQUENCE</scope>
    <source>
        <strain evidence="1">237g6f4</strain>
        <tissue evidence="1">Blood</tissue>
    </source>
</reference>
<organism evidence="1 2">
    <name type="scientific">Engystomops pustulosus</name>
    <name type="common">Tungara frog</name>
    <name type="synonym">Physalaemus pustulosus</name>
    <dbReference type="NCBI Taxonomy" id="76066"/>
    <lineage>
        <taxon>Eukaryota</taxon>
        <taxon>Metazoa</taxon>
        <taxon>Chordata</taxon>
        <taxon>Craniata</taxon>
        <taxon>Vertebrata</taxon>
        <taxon>Euteleostomi</taxon>
        <taxon>Amphibia</taxon>
        <taxon>Batrachia</taxon>
        <taxon>Anura</taxon>
        <taxon>Neobatrachia</taxon>
        <taxon>Hyloidea</taxon>
        <taxon>Leptodactylidae</taxon>
        <taxon>Leiuperinae</taxon>
        <taxon>Engystomops</taxon>
    </lineage>
</organism>
<feature type="non-terminal residue" evidence="1">
    <location>
        <position position="1"/>
    </location>
</feature>
<evidence type="ECO:0000313" key="2">
    <source>
        <dbReference type="Proteomes" id="UP000824782"/>
    </source>
</evidence>
<dbReference type="InterPro" id="IPR048413">
    <property type="entry name" value="Htt_C-HEAT_rpt"/>
</dbReference>
<name>A0AAV6YDK4_ENGPU</name>
<dbReference type="AlphaFoldDB" id="A0AAV6YDK4"/>
<dbReference type="GO" id="GO:0005737">
    <property type="term" value="C:cytoplasm"/>
    <property type="evidence" value="ECO:0007669"/>
    <property type="project" value="TreeGrafter"/>
</dbReference>
<dbReference type="InterPro" id="IPR028426">
    <property type="entry name" value="Huntingtin_fam"/>
</dbReference>
<gene>
    <name evidence="1" type="ORF">GDO81_028134</name>
</gene>
<sequence length="125" mass="14050">DWYVSLVRSQCYSHSDSALLEGAELVNRIPSAERLPFMVSKEFNLSLLAPCLSLGVNLMLADQDSSFFETVRSVILDLISQSVQQLPNGHQLFQPLQPIDGSSYWEKLSLVLGNEHITRSHIHPQ</sequence>
<accession>A0AAV6YDK4</accession>
<dbReference type="EMBL" id="WNYA01061837">
    <property type="protein sequence ID" value="KAG8535624.1"/>
    <property type="molecule type" value="Genomic_DNA"/>
</dbReference>
<dbReference type="PANTHER" id="PTHR10170">
    <property type="entry name" value="HUNTINGTON DISEASE PROTEIN"/>
    <property type="match status" value="1"/>
</dbReference>
<dbReference type="Pfam" id="PF20927">
    <property type="entry name" value="Htt_C-HEAT"/>
    <property type="match status" value="1"/>
</dbReference>
<keyword evidence="2" id="KW-1185">Reference proteome</keyword>
<proteinExistence type="predicted"/>
<protein>
    <submittedName>
        <fullName evidence="1">Uncharacterized protein</fullName>
    </submittedName>
</protein>
<dbReference type="PANTHER" id="PTHR10170:SF10">
    <property type="entry name" value="HUNTINGTIN"/>
    <property type="match status" value="1"/>
</dbReference>
<dbReference type="Proteomes" id="UP000824782">
    <property type="component" value="Unassembled WGS sequence"/>
</dbReference>